<dbReference type="InterPro" id="IPR017900">
    <property type="entry name" value="4Fe4S_Fe_S_CS"/>
</dbReference>
<dbReference type="PROSITE" id="PS00198">
    <property type="entry name" value="4FE4S_FER_1"/>
    <property type="match status" value="6"/>
</dbReference>
<dbReference type="PROSITE" id="PS51379">
    <property type="entry name" value="4FE4S_FER_2"/>
    <property type="match status" value="8"/>
</dbReference>
<dbReference type="SUPFAM" id="SSF54862">
    <property type="entry name" value="4Fe-4S ferredoxins"/>
    <property type="match status" value="2"/>
</dbReference>
<feature type="domain" description="4Fe-4S ferredoxin-type" evidence="1">
    <location>
        <begin position="242"/>
        <end position="271"/>
    </location>
</feature>
<dbReference type="InterPro" id="IPR043256">
    <property type="entry name" value="MvhB-like"/>
</dbReference>
<dbReference type="EMBL" id="JAPTGB010000029">
    <property type="protein sequence ID" value="MCZ0861544.1"/>
    <property type="molecule type" value="Genomic_DNA"/>
</dbReference>
<evidence type="ECO:0000313" key="2">
    <source>
        <dbReference type="EMBL" id="MCZ0861544.1"/>
    </source>
</evidence>
<feature type="domain" description="4Fe-4S ferredoxin-type" evidence="1">
    <location>
        <begin position="274"/>
        <end position="304"/>
    </location>
</feature>
<keyword evidence="3" id="KW-1185">Reference proteome</keyword>
<feature type="domain" description="4Fe-4S ferredoxin-type" evidence="1">
    <location>
        <begin position="28"/>
        <end position="57"/>
    </location>
</feature>
<evidence type="ECO:0000259" key="1">
    <source>
        <dbReference type="PROSITE" id="PS51379"/>
    </source>
</evidence>
<dbReference type="Gene3D" id="3.30.70.3270">
    <property type="match status" value="2"/>
</dbReference>
<name>A0ABT4IJI1_9EURY</name>
<dbReference type="Pfam" id="PF12838">
    <property type="entry name" value="Fer4_7"/>
    <property type="match status" value="4"/>
</dbReference>
<evidence type="ECO:0000313" key="3">
    <source>
        <dbReference type="Proteomes" id="UP001141422"/>
    </source>
</evidence>
<dbReference type="PIRSF" id="PIRSF005658">
    <property type="entry name" value="FwdF"/>
    <property type="match status" value="1"/>
</dbReference>
<feature type="domain" description="4Fe-4S ferredoxin-type" evidence="1">
    <location>
        <begin position="203"/>
        <end position="232"/>
    </location>
</feature>
<dbReference type="Gene3D" id="3.30.70.20">
    <property type="match status" value="3"/>
</dbReference>
<feature type="domain" description="4Fe-4S ferredoxin-type" evidence="1">
    <location>
        <begin position="165"/>
        <end position="194"/>
    </location>
</feature>
<comment type="caution">
    <text evidence="2">The sequence shown here is derived from an EMBL/GenBank/DDBJ whole genome shotgun (WGS) entry which is preliminary data.</text>
</comment>
<dbReference type="CDD" id="cd10549">
    <property type="entry name" value="MtMvhB_like"/>
    <property type="match status" value="2"/>
</dbReference>
<dbReference type="PANTHER" id="PTHR43193">
    <property type="match status" value="1"/>
</dbReference>
<sequence>MSTMYPKYSKKTEGDTVIMEQKLLKKVSHLRLNTTKCSGCGVCSEVCPKEAIILGLVGAVLRGAVKGGSPISVNPAECSYCGVCTIMCPFGALELEVDGEPSLPIREQNGFPQYSITAEIDNSKCICCTTCSDVCPQNAIIRDVPIYEGDSPDGEKRQNALDTEISFEVDTDKCTVCGICATLCPALHIERIPFSACDPISAGEVVWDNILCNACRVCSDACPHNAITVRRLPAPGGNKLPGNVTINQDLCITCTWCEQVCPTEAVTIKKFFEGEIIFNADKCPGGCSTCVDICPCSAIYLPTPIPAMFLKRDSIEPNIAVNKDLCILCGACVNSCPSEDAIIIKRSGIHIKGPETDLYKSVADRLFVPRTSRLKEDTFGQVELKPLE</sequence>
<reference evidence="2" key="1">
    <citation type="submission" date="2022-12" db="EMBL/GenBank/DDBJ databases">
        <title>Isolation and characterisation of novel Methanocorpusculum spp. from native Australian herbivores indicates the genus is ancestrally host-associated.</title>
        <authorList>
            <person name="Volmer J.G."/>
            <person name="Soo R.M."/>
            <person name="Evans P.N."/>
            <person name="Hoedt E.C."/>
            <person name="Astorga Alsina A.L."/>
            <person name="Woodcroft B.J."/>
            <person name="Tyson G.W."/>
            <person name="Hugenholtz P."/>
            <person name="Morrison M."/>
        </authorList>
    </citation>
    <scope>NUCLEOTIDE SEQUENCE</scope>
    <source>
        <strain evidence="2">MG</strain>
    </source>
</reference>
<feature type="domain" description="4Fe-4S ferredoxin-type" evidence="1">
    <location>
        <begin position="69"/>
        <end position="98"/>
    </location>
</feature>
<gene>
    <name evidence="2" type="ORF">O0S10_09990</name>
</gene>
<protein>
    <submittedName>
        <fullName evidence="2">4Fe-4S binding protein</fullName>
    </submittedName>
</protein>
<feature type="domain" description="4Fe-4S ferredoxin-type" evidence="1">
    <location>
        <begin position="317"/>
        <end position="347"/>
    </location>
</feature>
<proteinExistence type="predicted"/>
<dbReference type="InterPro" id="IPR052977">
    <property type="entry name" value="Polyferredoxin-like_ET"/>
</dbReference>
<dbReference type="Proteomes" id="UP001141422">
    <property type="component" value="Unassembled WGS sequence"/>
</dbReference>
<feature type="domain" description="4Fe-4S ferredoxin-type" evidence="1">
    <location>
        <begin position="116"/>
        <end position="145"/>
    </location>
</feature>
<organism evidence="2 3">
    <name type="scientific">Methanocorpusculum petauri</name>
    <dbReference type="NCBI Taxonomy" id="3002863"/>
    <lineage>
        <taxon>Archaea</taxon>
        <taxon>Methanobacteriati</taxon>
        <taxon>Methanobacteriota</taxon>
        <taxon>Stenosarchaea group</taxon>
        <taxon>Methanomicrobia</taxon>
        <taxon>Methanomicrobiales</taxon>
        <taxon>Methanocorpusculaceae</taxon>
        <taxon>Methanocorpusculum</taxon>
    </lineage>
</organism>
<dbReference type="PANTHER" id="PTHR43193:SF2">
    <property type="entry name" value="POLYFERREDOXIN PROTEIN FWDF"/>
    <property type="match status" value="1"/>
</dbReference>
<accession>A0ABT4IJI1</accession>
<dbReference type="InterPro" id="IPR017896">
    <property type="entry name" value="4Fe4S_Fe-S-bd"/>
</dbReference>